<keyword evidence="2" id="KW-1185">Reference proteome</keyword>
<name>L9ZFU8_9EURY</name>
<organism evidence="1 2">
    <name type="scientific">Natrinema gari JCM 14663</name>
    <dbReference type="NCBI Taxonomy" id="1230459"/>
    <lineage>
        <taxon>Archaea</taxon>
        <taxon>Methanobacteriati</taxon>
        <taxon>Methanobacteriota</taxon>
        <taxon>Stenosarchaea group</taxon>
        <taxon>Halobacteria</taxon>
        <taxon>Halobacteriales</taxon>
        <taxon>Natrialbaceae</taxon>
        <taxon>Natrinema</taxon>
    </lineage>
</organism>
<feature type="non-terminal residue" evidence="1">
    <location>
        <position position="1"/>
    </location>
</feature>
<dbReference type="AlphaFoldDB" id="L9ZFU8"/>
<dbReference type="RefSeq" id="WP_008451571.1">
    <property type="nucleotide sequence ID" value="NZ_AOIJ01000007.1"/>
</dbReference>
<evidence type="ECO:0000313" key="1">
    <source>
        <dbReference type="EMBL" id="ELY85340.1"/>
    </source>
</evidence>
<comment type="caution">
    <text evidence="1">The sequence shown here is derived from an EMBL/GenBank/DDBJ whole genome shotgun (WGS) entry which is preliminary data.</text>
</comment>
<dbReference type="Proteomes" id="UP000011592">
    <property type="component" value="Unassembled WGS sequence"/>
</dbReference>
<evidence type="ECO:0000313" key="2">
    <source>
        <dbReference type="Proteomes" id="UP000011592"/>
    </source>
</evidence>
<protein>
    <submittedName>
        <fullName evidence="1">Uncharacterized protein</fullName>
    </submittedName>
</protein>
<proteinExistence type="predicted"/>
<sequence>ADHYETESELVDAFREDVSLTDHDGVGRRTSHKVWDYLESEYPEVNRERMERSESYCTEYTTDHDLPDHSIEDGVTYFAFVCPRCENVNPLEGDPEGFENRPFACTTCRWVSLLEKESLRNFAERELSDGDTEVPA</sequence>
<dbReference type="PATRIC" id="fig|1230459.4.peg.34"/>
<gene>
    <name evidence="1" type="ORF">C486_00180</name>
</gene>
<dbReference type="EMBL" id="AOIJ01000007">
    <property type="protein sequence ID" value="ELY85340.1"/>
    <property type="molecule type" value="Genomic_DNA"/>
</dbReference>
<accession>L9ZFU8</accession>
<reference evidence="1 2" key="1">
    <citation type="journal article" date="2014" name="PLoS Genet.">
        <title>Phylogenetically driven sequencing of extremely halophilic archaea reveals strategies for static and dynamic osmo-response.</title>
        <authorList>
            <person name="Becker E.A."/>
            <person name="Seitzer P.M."/>
            <person name="Tritt A."/>
            <person name="Larsen D."/>
            <person name="Krusor M."/>
            <person name="Yao A.I."/>
            <person name="Wu D."/>
            <person name="Madern D."/>
            <person name="Eisen J.A."/>
            <person name="Darling A.E."/>
            <person name="Facciotti M.T."/>
        </authorList>
    </citation>
    <scope>NUCLEOTIDE SEQUENCE [LARGE SCALE GENOMIC DNA]</scope>
    <source>
        <strain evidence="1 2">JCM 14663</strain>
    </source>
</reference>